<comment type="caution">
    <text evidence="8">The sequence shown here is derived from an EMBL/GenBank/DDBJ whole genome shotgun (WGS) entry which is preliminary data.</text>
</comment>
<feature type="transmembrane region" description="Helical" evidence="6">
    <location>
        <begin position="405"/>
        <end position="425"/>
    </location>
</feature>
<protein>
    <submittedName>
        <fullName evidence="8">MFS transporter</fullName>
    </submittedName>
</protein>
<evidence type="ECO:0000256" key="6">
    <source>
        <dbReference type="SAM" id="Phobius"/>
    </source>
</evidence>
<keyword evidence="3 6" id="KW-1133">Transmembrane helix</keyword>
<proteinExistence type="predicted"/>
<feature type="transmembrane region" description="Helical" evidence="6">
    <location>
        <begin position="337"/>
        <end position="359"/>
    </location>
</feature>
<evidence type="ECO:0000256" key="1">
    <source>
        <dbReference type="ARBA" id="ARBA00004651"/>
    </source>
</evidence>
<evidence type="ECO:0000256" key="4">
    <source>
        <dbReference type="ARBA" id="ARBA00023136"/>
    </source>
</evidence>
<feature type="transmembrane region" description="Helical" evidence="6">
    <location>
        <begin position="174"/>
        <end position="196"/>
    </location>
</feature>
<feature type="domain" description="Major facilitator superfamily (MFS) profile" evidence="7">
    <location>
        <begin position="23"/>
        <end position="522"/>
    </location>
</feature>
<keyword evidence="2 6" id="KW-0812">Transmembrane</keyword>
<dbReference type="GO" id="GO:0022857">
    <property type="term" value="F:transmembrane transporter activity"/>
    <property type="evidence" value="ECO:0007669"/>
    <property type="project" value="InterPro"/>
</dbReference>
<feature type="transmembrane region" description="Helical" evidence="6">
    <location>
        <begin position="283"/>
        <end position="300"/>
    </location>
</feature>
<dbReference type="PROSITE" id="PS50850">
    <property type="entry name" value="MFS"/>
    <property type="match status" value="1"/>
</dbReference>
<feature type="transmembrane region" description="Helical" evidence="6">
    <location>
        <begin position="431"/>
        <end position="455"/>
    </location>
</feature>
<evidence type="ECO:0000313" key="9">
    <source>
        <dbReference type="Proteomes" id="UP000273807"/>
    </source>
</evidence>
<feature type="region of interest" description="Disordered" evidence="5">
    <location>
        <begin position="202"/>
        <end position="266"/>
    </location>
</feature>
<dbReference type="SUPFAM" id="SSF103473">
    <property type="entry name" value="MFS general substrate transporter"/>
    <property type="match status" value="1"/>
</dbReference>
<evidence type="ECO:0000256" key="2">
    <source>
        <dbReference type="ARBA" id="ARBA00022692"/>
    </source>
</evidence>
<feature type="transmembrane region" description="Helical" evidence="6">
    <location>
        <begin position="57"/>
        <end position="77"/>
    </location>
</feature>
<name>A0A3N0C1U0_9MICC</name>
<keyword evidence="9" id="KW-1185">Reference proteome</keyword>
<feature type="transmembrane region" description="Helical" evidence="6">
    <location>
        <begin position="20"/>
        <end position="45"/>
    </location>
</feature>
<dbReference type="EMBL" id="RBED01000086">
    <property type="protein sequence ID" value="RNL56365.1"/>
    <property type="molecule type" value="Genomic_DNA"/>
</dbReference>
<evidence type="ECO:0000313" key="8">
    <source>
        <dbReference type="EMBL" id="RNL56365.1"/>
    </source>
</evidence>
<dbReference type="Gene3D" id="1.20.1250.20">
    <property type="entry name" value="MFS general substrate transporter like domains"/>
    <property type="match status" value="1"/>
</dbReference>
<reference evidence="8 9" key="1">
    <citation type="submission" date="2018-10" db="EMBL/GenBank/DDBJ databases">
        <title>Genome sequencing of Arthrobacter oryzae TNB02.</title>
        <authorList>
            <person name="Cho Y.-J."/>
            <person name="Cho A."/>
            <person name="Kim O.-S."/>
        </authorList>
    </citation>
    <scope>NUCLEOTIDE SEQUENCE [LARGE SCALE GENOMIC DNA]</scope>
    <source>
        <strain evidence="8 9">TNB02</strain>
    </source>
</reference>
<dbReference type="InterPro" id="IPR036259">
    <property type="entry name" value="MFS_trans_sf"/>
</dbReference>
<dbReference type="PANTHER" id="PTHR23501">
    <property type="entry name" value="MAJOR FACILITATOR SUPERFAMILY"/>
    <property type="match status" value="1"/>
</dbReference>
<dbReference type="AlphaFoldDB" id="A0A3N0C1U0"/>
<dbReference type="GO" id="GO:0005886">
    <property type="term" value="C:plasma membrane"/>
    <property type="evidence" value="ECO:0007669"/>
    <property type="project" value="UniProtKB-SubCell"/>
</dbReference>
<dbReference type="InterPro" id="IPR020846">
    <property type="entry name" value="MFS_dom"/>
</dbReference>
<evidence type="ECO:0000256" key="3">
    <source>
        <dbReference type="ARBA" id="ARBA00022989"/>
    </source>
</evidence>
<dbReference type="PRINTS" id="PR01036">
    <property type="entry name" value="TCRTETB"/>
</dbReference>
<accession>A0A3N0C1U0</accession>
<evidence type="ECO:0000259" key="7">
    <source>
        <dbReference type="PROSITE" id="PS50850"/>
    </source>
</evidence>
<gene>
    <name evidence="8" type="ORF">D7003_08615</name>
</gene>
<keyword evidence="4 6" id="KW-0472">Membrane</keyword>
<comment type="subcellular location">
    <subcellularLocation>
        <location evidence="1">Cell membrane</location>
        <topology evidence="1">Multi-pass membrane protein</topology>
    </subcellularLocation>
</comment>
<organism evidence="8 9">
    <name type="scientific">Arthrobacter oryzae</name>
    <dbReference type="NCBI Taxonomy" id="409290"/>
    <lineage>
        <taxon>Bacteria</taxon>
        <taxon>Bacillati</taxon>
        <taxon>Actinomycetota</taxon>
        <taxon>Actinomycetes</taxon>
        <taxon>Micrococcales</taxon>
        <taxon>Micrococcaceae</taxon>
        <taxon>Arthrobacter</taxon>
    </lineage>
</organism>
<feature type="transmembrane region" description="Helical" evidence="6">
    <location>
        <begin position="306"/>
        <end position="325"/>
    </location>
</feature>
<feature type="compositionally biased region" description="Basic and acidic residues" evidence="5">
    <location>
        <begin position="225"/>
        <end position="244"/>
    </location>
</feature>
<dbReference type="Pfam" id="PF07690">
    <property type="entry name" value="MFS_1"/>
    <property type="match status" value="1"/>
</dbReference>
<feature type="transmembrane region" description="Helical" evidence="6">
    <location>
        <begin position="365"/>
        <end position="384"/>
    </location>
</feature>
<dbReference type="Gene3D" id="1.20.1720.10">
    <property type="entry name" value="Multidrug resistance protein D"/>
    <property type="match status" value="1"/>
</dbReference>
<sequence>MHSKSPSLAPERERILHRGYRLVTLGSCALVFMAAFESLAVTTIMPLVSRELDGAGLYALAFAGPFATGVMGMVAAGNWSDRRGPAAPLMTSVAVFALGLLIAGTAGNMSVLVAGRLVQGLGGGALTVALYVVVARVYPALLHPKIFAAFAAAWVIPSLVGPLAAGIVAQWIGWQWVFLGVVGLVVPALLMVVPALRGLNGGPGSTPPEQAAEPGAESAAEPGADPERRPEAEPGADPQRRPEAEPGADPDAGEGHGRTGRAVTAADPRPLTAWRPAWDYRRLGWATLAALAVLGLNLSAEIPAVGTALSAAAVVVALVAVRPLVPAGTLRARPGLPSVILIRGLAAAAFFGAEVYVPYLLVERYAFSATLAGLALTGGSLAWAAASAIQGRLGPRLGHRRAIRIGAALVLGAIIVVLTATIFVWPAVVAIAGWVFAGGGMGLLYPRLSVLTLALSTRATEGFNSSAMSIADSLGAALVLAVSGVVFAALAANGAAFSGVFALAAVIAAAAVVVAPRITPAK</sequence>
<evidence type="ECO:0000256" key="5">
    <source>
        <dbReference type="SAM" id="MobiDB-lite"/>
    </source>
</evidence>
<feature type="transmembrane region" description="Helical" evidence="6">
    <location>
        <begin position="496"/>
        <end position="515"/>
    </location>
</feature>
<dbReference type="Proteomes" id="UP000273807">
    <property type="component" value="Unassembled WGS sequence"/>
</dbReference>
<dbReference type="PANTHER" id="PTHR23501:SF154">
    <property type="entry name" value="MULTIDRUG-EFFLUX TRANSPORTER RV1634-RELATED"/>
    <property type="match status" value="1"/>
</dbReference>
<feature type="transmembrane region" description="Helical" evidence="6">
    <location>
        <begin position="113"/>
        <end position="134"/>
    </location>
</feature>
<feature type="transmembrane region" description="Helical" evidence="6">
    <location>
        <begin position="467"/>
        <end position="490"/>
    </location>
</feature>
<dbReference type="InterPro" id="IPR011701">
    <property type="entry name" value="MFS"/>
</dbReference>
<feature type="transmembrane region" description="Helical" evidence="6">
    <location>
        <begin position="146"/>
        <end position="168"/>
    </location>
</feature>
<feature type="compositionally biased region" description="Low complexity" evidence="5">
    <location>
        <begin position="207"/>
        <end position="223"/>
    </location>
</feature>
<feature type="transmembrane region" description="Helical" evidence="6">
    <location>
        <begin position="89"/>
        <end position="107"/>
    </location>
</feature>